<protein>
    <recommendedName>
        <fullName evidence="2">Pepco domain-containing protein</fullName>
    </recommendedName>
</protein>
<organism evidence="3 4">
    <name type="scientific">Aphanizomenon flos-aquae FACHB-1040</name>
    <dbReference type="NCBI Taxonomy" id="2692887"/>
    <lineage>
        <taxon>Bacteria</taxon>
        <taxon>Bacillati</taxon>
        <taxon>Cyanobacteriota</taxon>
        <taxon>Cyanophyceae</taxon>
        <taxon>Nostocales</taxon>
        <taxon>Aphanizomenonaceae</taxon>
        <taxon>Aphanizomenon</taxon>
    </lineage>
</organism>
<name>A0ABR8C0G3_APHFL</name>
<gene>
    <name evidence="3" type="ORF">H6F99_18400</name>
</gene>
<sequence length="135" mass="14564">MTDKNWQDEELWIVTASSSDNGSKQGMKAVRGNGNPYSSPAVTDEEIKNSRITAGTLAKQMSHFVGVISGVFSNVQKQVETQGELQLDEITLTVEISSEGEIKLLGTGVKAAGKGAIELKFKRSSPPCKLTAIWH</sequence>
<dbReference type="Proteomes" id="UP000606721">
    <property type="component" value="Unassembled WGS sequence"/>
</dbReference>
<evidence type="ECO:0000313" key="4">
    <source>
        <dbReference type="Proteomes" id="UP000606721"/>
    </source>
</evidence>
<comment type="caution">
    <text evidence="3">The sequence shown here is derived from an EMBL/GenBank/DDBJ whole genome shotgun (WGS) entry which is preliminary data.</text>
</comment>
<evidence type="ECO:0000313" key="3">
    <source>
        <dbReference type="EMBL" id="MBD2280175.1"/>
    </source>
</evidence>
<evidence type="ECO:0000259" key="2">
    <source>
        <dbReference type="Pfam" id="PF24393"/>
    </source>
</evidence>
<keyword evidence="4" id="KW-1185">Reference proteome</keyword>
<accession>A0ABR8C0G3</accession>
<feature type="domain" description="Pepco" evidence="2">
    <location>
        <begin position="11"/>
        <end position="123"/>
    </location>
</feature>
<feature type="region of interest" description="Disordered" evidence="1">
    <location>
        <begin position="18"/>
        <end position="44"/>
    </location>
</feature>
<reference evidence="3 4" key="1">
    <citation type="journal article" date="2020" name="ISME J.">
        <title>Comparative genomics reveals insights into cyanobacterial evolution and habitat adaptation.</title>
        <authorList>
            <person name="Chen M.Y."/>
            <person name="Teng W.K."/>
            <person name="Zhao L."/>
            <person name="Hu C.X."/>
            <person name="Zhou Y.K."/>
            <person name="Han B.P."/>
            <person name="Song L.R."/>
            <person name="Shu W.S."/>
        </authorList>
    </citation>
    <scope>NUCLEOTIDE SEQUENCE [LARGE SCALE GENOMIC DNA]</scope>
    <source>
        <strain evidence="3 4">FACHB-1040</strain>
    </source>
</reference>
<dbReference type="EMBL" id="JACJQT010000054">
    <property type="protein sequence ID" value="MBD2280175.1"/>
    <property type="molecule type" value="Genomic_DNA"/>
</dbReference>
<dbReference type="InterPro" id="IPR056947">
    <property type="entry name" value="Pepco_dom"/>
</dbReference>
<dbReference type="Pfam" id="PF24393">
    <property type="entry name" value="Pepco"/>
    <property type="match status" value="1"/>
</dbReference>
<proteinExistence type="predicted"/>
<dbReference type="RefSeq" id="WP_190383831.1">
    <property type="nucleotide sequence ID" value="NZ_JACJQT010000054.1"/>
</dbReference>
<evidence type="ECO:0000256" key="1">
    <source>
        <dbReference type="SAM" id="MobiDB-lite"/>
    </source>
</evidence>